<dbReference type="CDD" id="cd07816">
    <property type="entry name" value="Bet_v1-like"/>
    <property type="match status" value="1"/>
</dbReference>
<dbReference type="SUPFAM" id="SSF55961">
    <property type="entry name" value="Bet v1-like"/>
    <property type="match status" value="1"/>
</dbReference>
<reference evidence="5" key="1">
    <citation type="submission" date="2022-03" db="EMBL/GenBank/DDBJ databases">
        <title>A functionally conserved STORR gene fusion in Papaver species that diverged 16.8 million years ago.</title>
        <authorList>
            <person name="Catania T."/>
        </authorList>
    </citation>
    <scope>NUCLEOTIDE SEQUENCE</scope>
    <source>
        <strain evidence="5">S-191538</strain>
    </source>
</reference>
<feature type="chain" id="PRO_5041282937" description="Bet v I/Major latex protein domain-containing protein" evidence="3">
    <location>
        <begin position="22"/>
        <end position="188"/>
    </location>
</feature>
<comment type="caution">
    <text evidence="5">The sequence shown here is derived from an EMBL/GenBank/DDBJ whole genome shotgun (WGS) entry which is preliminary data.</text>
</comment>
<dbReference type="InterPro" id="IPR000916">
    <property type="entry name" value="Bet_v_I/MLP"/>
</dbReference>
<dbReference type="GO" id="GO:0009738">
    <property type="term" value="P:abscisic acid-activated signaling pathway"/>
    <property type="evidence" value="ECO:0007669"/>
    <property type="project" value="TreeGrafter"/>
</dbReference>
<dbReference type="GO" id="GO:0005634">
    <property type="term" value="C:nucleus"/>
    <property type="evidence" value="ECO:0007669"/>
    <property type="project" value="TreeGrafter"/>
</dbReference>
<dbReference type="PANTHER" id="PTHR31213">
    <property type="entry name" value="OS08G0374000 PROTEIN-RELATED"/>
    <property type="match status" value="1"/>
</dbReference>
<dbReference type="GO" id="GO:0004864">
    <property type="term" value="F:protein phosphatase inhibitor activity"/>
    <property type="evidence" value="ECO:0007669"/>
    <property type="project" value="TreeGrafter"/>
</dbReference>
<gene>
    <name evidence="5" type="ORF">MKW94_013223</name>
</gene>
<evidence type="ECO:0000313" key="5">
    <source>
        <dbReference type="EMBL" id="MCL7048111.1"/>
    </source>
</evidence>
<keyword evidence="3" id="KW-0732">Signal</keyword>
<evidence type="ECO:0000313" key="6">
    <source>
        <dbReference type="Proteomes" id="UP001177140"/>
    </source>
</evidence>
<keyword evidence="2" id="KW-0017">Alkaloid metabolism</keyword>
<dbReference type="Proteomes" id="UP001177140">
    <property type="component" value="Unassembled WGS sequence"/>
</dbReference>
<evidence type="ECO:0000256" key="2">
    <source>
        <dbReference type="ARBA" id="ARBA00022589"/>
    </source>
</evidence>
<dbReference type="GO" id="GO:0010427">
    <property type="term" value="F:abscisic acid binding"/>
    <property type="evidence" value="ECO:0007669"/>
    <property type="project" value="TreeGrafter"/>
</dbReference>
<protein>
    <recommendedName>
        <fullName evidence="4">Bet v I/Major latex protein domain-containing protein</fullName>
    </recommendedName>
</protein>
<dbReference type="EMBL" id="JAJJMA010301007">
    <property type="protein sequence ID" value="MCL7048111.1"/>
    <property type="molecule type" value="Genomic_DNA"/>
</dbReference>
<dbReference type="GO" id="GO:0006952">
    <property type="term" value="P:defense response"/>
    <property type="evidence" value="ECO:0007669"/>
    <property type="project" value="InterPro"/>
</dbReference>
<dbReference type="GO" id="GO:0009820">
    <property type="term" value="P:alkaloid metabolic process"/>
    <property type="evidence" value="ECO:0007669"/>
    <property type="project" value="UniProtKB-KW"/>
</dbReference>
<organism evidence="5 6">
    <name type="scientific">Papaver nudicaule</name>
    <name type="common">Iceland poppy</name>
    <dbReference type="NCBI Taxonomy" id="74823"/>
    <lineage>
        <taxon>Eukaryota</taxon>
        <taxon>Viridiplantae</taxon>
        <taxon>Streptophyta</taxon>
        <taxon>Embryophyta</taxon>
        <taxon>Tracheophyta</taxon>
        <taxon>Spermatophyta</taxon>
        <taxon>Magnoliopsida</taxon>
        <taxon>Ranunculales</taxon>
        <taxon>Papaveraceae</taxon>
        <taxon>Papaveroideae</taxon>
        <taxon>Papaver</taxon>
    </lineage>
</organism>
<dbReference type="InterPro" id="IPR050279">
    <property type="entry name" value="Plant_def-hormone_signal"/>
</dbReference>
<proteinExistence type="inferred from homology"/>
<evidence type="ECO:0000256" key="1">
    <source>
        <dbReference type="ARBA" id="ARBA00009744"/>
    </source>
</evidence>
<dbReference type="Pfam" id="PF00407">
    <property type="entry name" value="Bet_v_1"/>
    <property type="match status" value="1"/>
</dbReference>
<feature type="domain" description="Bet v I/Major latex protein" evidence="4">
    <location>
        <begin position="34"/>
        <end position="167"/>
    </location>
</feature>
<accession>A0AA41VV67</accession>
<evidence type="ECO:0000256" key="3">
    <source>
        <dbReference type="SAM" id="SignalP"/>
    </source>
</evidence>
<dbReference type="GO" id="GO:0038023">
    <property type="term" value="F:signaling receptor activity"/>
    <property type="evidence" value="ECO:0007669"/>
    <property type="project" value="TreeGrafter"/>
</dbReference>
<dbReference type="InterPro" id="IPR023393">
    <property type="entry name" value="START-like_dom_sf"/>
</dbReference>
<dbReference type="PANTHER" id="PTHR31213:SF19">
    <property type="entry name" value="BET V I_MAJOR LATEX PROTEIN DOMAIN-CONTAINING PROTEIN"/>
    <property type="match status" value="1"/>
</dbReference>
<sequence>MKYQIVFSIFLLFSSIYSAESLKYTLINEMDVVGASADEIWSVFGSNDAPKIFLQLLPGVFEKIEILKGNGGVGSILRIVYPKGTVPLTNKEKFVTIDNRRRLKEVLQTEGGYLAMGATFYMETFQIFPKGHNSCTIKSMVRYEVPEKLASNVSPIISVEFLLTMAKVATKYVIENKKKISKYYVAVV</sequence>
<evidence type="ECO:0000259" key="4">
    <source>
        <dbReference type="Pfam" id="PF00407"/>
    </source>
</evidence>
<name>A0AA41VV67_PAPNU</name>
<dbReference type="GO" id="GO:0005737">
    <property type="term" value="C:cytoplasm"/>
    <property type="evidence" value="ECO:0007669"/>
    <property type="project" value="TreeGrafter"/>
</dbReference>
<keyword evidence="6" id="KW-1185">Reference proteome</keyword>
<dbReference type="Gene3D" id="3.30.530.20">
    <property type="match status" value="1"/>
</dbReference>
<dbReference type="AlphaFoldDB" id="A0AA41VV67"/>
<feature type="signal peptide" evidence="3">
    <location>
        <begin position="1"/>
        <end position="21"/>
    </location>
</feature>
<comment type="similarity">
    <text evidence="1">Belongs to the BetVI family.</text>
</comment>